<name>A0ABN8REE4_9CNID</name>
<reference evidence="1 2" key="1">
    <citation type="submission" date="2022-05" db="EMBL/GenBank/DDBJ databases">
        <authorList>
            <consortium name="Genoscope - CEA"/>
            <person name="William W."/>
        </authorList>
    </citation>
    <scope>NUCLEOTIDE SEQUENCE [LARGE SCALE GENOMIC DNA]</scope>
</reference>
<gene>
    <name evidence="1" type="ORF">PEVE_00010708</name>
</gene>
<dbReference type="EMBL" id="CALNXI010001763">
    <property type="protein sequence ID" value="CAH3176552.1"/>
    <property type="molecule type" value="Genomic_DNA"/>
</dbReference>
<evidence type="ECO:0000313" key="2">
    <source>
        <dbReference type="Proteomes" id="UP001159427"/>
    </source>
</evidence>
<evidence type="ECO:0000313" key="1">
    <source>
        <dbReference type="EMBL" id="CAH3176552.1"/>
    </source>
</evidence>
<proteinExistence type="predicted"/>
<dbReference type="Proteomes" id="UP001159427">
    <property type="component" value="Unassembled WGS sequence"/>
</dbReference>
<accession>A0ABN8REE4</accession>
<organism evidence="1 2">
    <name type="scientific">Porites evermanni</name>
    <dbReference type="NCBI Taxonomy" id="104178"/>
    <lineage>
        <taxon>Eukaryota</taxon>
        <taxon>Metazoa</taxon>
        <taxon>Cnidaria</taxon>
        <taxon>Anthozoa</taxon>
        <taxon>Hexacorallia</taxon>
        <taxon>Scleractinia</taxon>
        <taxon>Fungiina</taxon>
        <taxon>Poritidae</taxon>
        <taxon>Porites</taxon>
    </lineage>
</organism>
<protein>
    <submittedName>
        <fullName evidence="1">Uncharacterized protein</fullName>
    </submittedName>
</protein>
<sequence length="92" mass="10387">MMSYFIQRMPCTRSYPMTKDNFMLSGVVIELTQAAVSHSTPFILQEINELLHPLMNAAAHNVHMACPEIHRALKSVEVDVSGRKSSMQEKPN</sequence>
<keyword evidence="2" id="KW-1185">Reference proteome</keyword>
<comment type="caution">
    <text evidence="1">The sequence shown here is derived from an EMBL/GenBank/DDBJ whole genome shotgun (WGS) entry which is preliminary data.</text>
</comment>